<protein>
    <submittedName>
        <fullName evidence="2">Uncharacterized protein</fullName>
    </submittedName>
</protein>
<sequence length="737" mass="80232">MPSYSRSPGLLLEKHDSSIGVFSRSWSNQWIKDDGLREAKRRKTGLNLRFDRMVETMQVMHGGALNDNHKRVRKDRSSSISSLSNPLKTPVHTYARSHEGQLGRSSTGTRSRIYHVEDGTNEDGEDYNVQKKLSDGSSCPPKSLPNWLANTFSTLSPHHPLRMLLPSSPIPDHAENISQPQSADDGVEDMVFSFNAPPLDSSRMLANVESSGALHEEMDVDDIPASLAASSPHPIALSLNKNKQQAFPTVQRSIEISPFFSRFPQQIPVTLAEPAHDEHINGKHMLDQTVVTTVLPAIPLPFSTPGPGITPLTSLTHAPRALFSPAATGNAVESTLVKSTNACNVTPALLRSRRPTDHASGFQGSFTPESTRTSSSFGATTFPAYALPPHESPVGRSETLPITYHSRLHSGSRQHNTSAALDNGYIFDSSGRSAEASCSILARDFPPPYHSPAQANGVHPEDPSNSDPIDPADYMLDCDRIDFQWTPFNRDHIQVVPALSADSRHKHVLSNTRPGCGEPPRTPERPCTAEEPYAPAAMPEPHTPVNTQYLGFCRTPSSVVSRCSSSSIYIPKNQPAAVTLNFHPVAFDVSDRETRHSQAEPASPADKMTRTVFAPCPEIYISPLRESGSDSSLPASSEAKSSSTSDRDAVKKMESTDKSRFVNVQPTKENSTQTTTAVKQATWVGSKNNTACDDCLSRRLPTVVAQPAGVPQQDRAPSDYNSCSSQDSHETIESWGS</sequence>
<organism evidence="2 3">
    <name type="scientific">Fistulina hepatica ATCC 64428</name>
    <dbReference type="NCBI Taxonomy" id="1128425"/>
    <lineage>
        <taxon>Eukaryota</taxon>
        <taxon>Fungi</taxon>
        <taxon>Dikarya</taxon>
        <taxon>Basidiomycota</taxon>
        <taxon>Agaricomycotina</taxon>
        <taxon>Agaricomycetes</taxon>
        <taxon>Agaricomycetidae</taxon>
        <taxon>Agaricales</taxon>
        <taxon>Fistulinaceae</taxon>
        <taxon>Fistulina</taxon>
    </lineage>
</organism>
<dbReference type="Proteomes" id="UP000054144">
    <property type="component" value="Unassembled WGS sequence"/>
</dbReference>
<keyword evidence="3" id="KW-1185">Reference proteome</keyword>
<feature type="region of interest" description="Disordered" evidence="1">
    <location>
        <begin position="509"/>
        <end position="528"/>
    </location>
</feature>
<feature type="region of interest" description="Disordered" evidence="1">
    <location>
        <begin position="705"/>
        <end position="737"/>
    </location>
</feature>
<feature type="compositionally biased region" description="Basic and acidic residues" evidence="1">
    <location>
        <begin position="727"/>
        <end position="737"/>
    </location>
</feature>
<proteinExistence type="predicted"/>
<accession>A0A0D7AMX8</accession>
<dbReference type="EMBL" id="KN881628">
    <property type="protein sequence ID" value="KIY53109.1"/>
    <property type="molecule type" value="Genomic_DNA"/>
</dbReference>
<feature type="compositionally biased region" description="Low complexity" evidence="1">
    <location>
        <begin position="629"/>
        <end position="644"/>
    </location>
</feature>
<feature type="compositionally biased region" description="Polar residues" evidence="1">
    <location>
        <begin position="662"/>
        <end position="675"/>
    </location>
</feature>
<reference evidence="2 3" key="1">
    <citation type="journal article" date="2015" name="Fungal Genet. Biol.">
        <title>Evolution of novel wood decay mechanisms in Agaricales revealed by the genome sequences of Fistulina hepatica and Cylindrobasidium torrendii.</title>
        <authorList>
            <person name="Floudas D."/>
            <person name="Held B.W."/>
            <person name="Riley R."/>
            <person name="Nagy L.G."/>
            <person name="Koehler G."/>
            <person name="Ransdell A.S."/>
            <person name="Younus H."/>
            <person name="Chow J."/>
            <person name="Chiniquy J."/>
            <person name="Lipzen A."/>
            <person name="Tritt A."/>
            <person name="Sun H."/>
            <person name="Haridas S."/>
            <person name="LaButti K."/>
            <person name="Ohm R.A."/>
            <person name="Kues U."/>
            <person name="Blanchette R.A."/>
            <person name="Grigoriev I.V."/>
            <person name="Minto R.E."/>
            <person name="Hibbett D.S."/>
        </authorList>
    </citation>
    <scope>NUCLEOTIDE SEQUENCE [LARGE SCALE GENOMIC DNA]</scope>
    <source>
        <strain evidence="2 3">ATCC 64428</strain>
    </source>
</reference>
<feature type="region of interest" description="Disordered" evidence="1">
    <location>
        <begin position="355"/>
        <end position="377"/>
    </location>
</feature>
<dbReference type="AlphaFoldDB" id="A0A0D7AMX8"/>
<evidence type="ECO:0000313" key="2">
    <source>
        <dbReference type="EMBL" id="KIY53109.1"/>
    </source>
</evidence>
<feature type="region of interest" description="Disordered" evidence="1">
    <location>
        <begin position="624"/>
        <end position="675"/>
    </location>
</feature>
<name>A0A0D7AMX8_9AGAR</name>
<gene>
    <name evidence="2" type="ORF">FISHEDRAFT_69249</name>
</gene>
<feature type="compositionally biased region" description="Basic and acidic residues" evidence="1">
    <location>
        <begin position="645"/>
        <end position="660"/>
    </location>
</feature>
<evidence type="ECO:0000313" key="3">
    <source>
        <dbReference type="Proteomes" id="UP000054144"/>
    </source>
</evidence>
<feature type="region of interest" description="Disordered" evidence="1">
    <location>
        <begin position="445"/>
        <end position="473"/>
    </location>
</feature>
<dbReference type="OrthoDB" id="3033167at2759"/>
<feature type="compositionally biased region" description="Polar residues" evidence="1">
    <location>
        <begin position="362"/>
        <end position="377"/>
    </location>
</feature>
<evidence type="ECO:0000256" key="1">
    <source>
        <dbReference type="SAM" id="MobiDB-lite"/>
    </source>
</evidence>